<dbReference type="RefSeq" id="WP_094944139.1">
    <property type="nucleotide sequence ID" value="NZ_NOKQ01000276.1"/>
</dbReference>
<evidence type="ECO:0000313" key="2">
    <source>
        <dbReference type="Proteomes" id="UP000217065"/>
    </source>
</evidence>
<keyword evidence="2" id="KW-1185">Reference proteome</keyword>
<protein>
    <submittedName>
        <fullName evidence="1">Sigma-w pathway protein ysdB</fullName>
    </submittedName>
</protein>
<accession>A0A264W111</accession>
<gene>
    <name evidence="1" type="ORF">CF394_12850</name>
</gene>
<dbReference type="OrthoDB" id="2735026at2"/>
<organism evidence="1 2">
    <name type="scientific">Tetzosporium hominis</name>
    <dbReference type="NCBI Taxonomy" id="2020506"/>
    <lineage>
        <taxon>Bacteria</taxon>
        <taxon>Bacillati</taxon>
        <taxon>Bacillota</taxon>
        <taxon>Bacilli</taxon>
        <taxon>Bacillales</taxon>
        <taxon>Caryophanaceae</taxon>
        <taxon>Tetzosporium</taxon>
    </lineage>
</organism>
<comment type="caution">
    <text evidence="1">The sequence shown here is derived from an EMBL/GenBank/DDBJ whole genome shotgun (WGS) entry which is preliminary data.</text>
</comment>
<evidence type="ECO:0000313" key="1">
    <source>
        <dbReference type="EMBL" id="OZS77254.1"/>
    </source>
</evidence>
<dbReference type="AlphaFoldDB" id="A0A264W111"/>
<proteinExistence type="predicted"/>
<name>A0A264W111_9BACL</name>
<sequence>MIFRVILIILLAYALYKLMRYLLDPKRKLDEAIEKEAYYFYDDSKNARKNFLISYQGAVFEGEKYLGTTKDAFDVVSIFVWAHDIHKLQGMTRDDFEFLEKEIRLSYPHATISWKSPIEQLLKGHKESV</sequence>
<dbReference type="EMBL" id="NOKQ01000276">
    <property type="protein sequence ID" value="OZS77254.1"/>
    <property type="molecule type" value="Genomic_DNA"/>
</dbReference>
<reference evidence="1 2" key="1">
    <citation type="submission" date="2017-07" db="EMBL/GenBank/DDBJ databases">
        <title>Tetzosporium hominis gen.nov. sp.nov.</title>
        <authorList>
            <person name="Tetz G."/>
            <person name="Tetz V."/>
        </authorList>
    </citation>
    <scope>NUCLEOTIDE SEQUENCE [LARGE SCALE GENOMIC DNA]</scope>
    <source>
        <strain evidence="1 2">VT-49</strain>
    </source>
</reference>
<dbReference type="Proteomes" id="UP000217065">
    <property type="component" value="Unassembled WGS sequence"/>
</dbReference>